<protein>
    <submittedName>
        <fullName evidence="1">Uncharacterized protein</fullName>
    </submittedName>
</protein>
<organism evidence="1">
    <name type="scientific">Anguilla anguilla</name>
    <name type="common">European freshwater eel</name>
    <name type="synonym">Muraena anguilla</name>
    <dbReference type="NCBI Taxonomy" id="7936"/>
    <lineage>
        <taxon>Eukaryota</taxon>
        <taxon>Metazoa</taxon>
        <taxon>Chordata</taxon>
        <taxon>Craniata</taxon>
        <taxon>Vertebrata</taxon>
        <taxon>Euteleostomi</taxon>
        <taxon>Actinopterygii</taxon>
        <taxon>Neopterygii</taxon>
        <taxon>Teleostei</taxon>
        <taxon>Anguilliformes</taxon>
        <taxon>Anguillidae</taxon>
        <taxon>Anguilla</taxon>
    </lineage>
</organism>
<proteinExistence type="predicted"/>
<accession>A0A0E9V475</accession>
<evidence type="ECO:0000313" key="1">
    <source>
        <dbReference type="EMBL" id="JAH72924.1"/>
    </source>
</evidence>
<reference evidence="1" key="1">
    <citation type="submission" date="2014-11" db="EMBL/GenBank/DDBJ databases">
        <authorList>
            <person name="Amaro Gonzalez C."/>
        </authorList>
    </citation>
    <scope>NUCLEOTIDE SEQUENCE</scope>
</reference>
<dbReference type="EMBL" id="GBXM01035653">
    <property type="protein sequence ID" value="JAH72924.1"/>
    <property type="molecule type" value="Transcribed_RNA"/>
</dbReference>
<sequence length="34" mass="3844">MTCSSKPKSQSLTFVRSCNFKPSLHRDTILCLDV</sequence>
<name>A0A0E9V475_ANGAN</name>
<reference evidence="1" key="2">
    <citation type="journal article" date="2015" name="Fish Shellfish Immunol.">
        <title>Early steps in the European eel (Anguilla anguilla)-Vibrio vulnificus interaction in the gills: Role of the RtxA13 toxin.</title>
        <authorList>
            <person name="Callol A."/>
            <person name="Pajuelo D."/>
            <person name="Ebbesson L."/>
            <person name="Teles M."/>
            <person name="MacKenzie S."/>
            <person name="Amaro C."/>
        </authorList>
    </citation>
    <scope>NUCLEOTIDE SEQUENCE</scope>
</reference>
<dbReference type="AlphaFoldDB" id="A0A0E9V475"/>